<comment type="cofactor">
    <cofactor evidence="10">
        <name>Mn(2+)</name>
        <dbReference type="ChEBI" id="CHEBI:29035"/>
    </cofactor>
    <text evidence="10">Binds 2 Mn(2+) ions per subunit in a binuclear metal center.</text>
</comment>
<keyword evidence="5 10" id="KW-0479">Metal-binding</keyword>
<feature type="binding site" evidence="10">
    <location>
        <position position="114"/>
    </location>
    <ligand>
        <name>Mn(2+)</name>
        <dbReference type="ChEBI" id="CHEBI:29035"/>
        <label>2</label>
    </ligand>
</feature>
<proteinExistence type="inferred from homology"/>
<feature type="domain" description="Calcineurin-like phosphoesterase" evidence="11">
    <location>
        <begin position="8"/>
        <end position="193"/>
    </location>
</feature>
<dbReference type="Proteomes" id="UP001168167">
    <property type="component" value="Unassembled WGS sequence"/>
</dbReference>
<keyword evidence="2 10" id="KW-0444">Lipid biosynthesis</keyword>
<comment type="pathway">
    <text evidence="10">Glycolipid biosynthesis; lipid IV(A) biosynthesis; lipid IV(A) from (3R)-3-hydroxytetradecanoyl-[acyl-carrier-protein] and UDP-N-acetyl-alpha-D-glucosamine: step 4/6.</text>
</comment>
<feature type="binding site" evidence="10">
    <location>
        <position position="45"/>
    </location>
    <ligand>
        <name>Mn(2+)</name>
        <dbReference type="ChEBI" id="CHEBI:29035"/>
        <label>1</label>
    </ligand>
</feature>
<comment type="subcellular location">
    <subcellularLocation>
        <location evidence="10">Cell inner membrane</location>
        <topology evidence="10">Peripheral membrane protein</topology>
        <orientation evidence="10">Cytoplasmic side</orientation>
    </subcellularLocation>
</comment>
<keyword evidence="3 10" id="KW-0997">Cell inner membrane</keyword>
<feature type="binding site" evidence="10">
    <location>
        <position position="14"/>
    </location>
    <ligand>
        <name>Mn(2+)</name>
        <dbReference type="ChEBI" id="CHEBI:29035"/>
        <label>1</label>
    </ligand>
</feature>
<evidence type="ECO:0000256" key="6">
    <source>
        <dbReference type="ARBA" id="ARBA00022801"/>
    </source>
</evidence>
<comment type="catalytic activity">
    <reaction evidence="10">
        <text>UDP-2-N,3-O-bis[(3R)-3-hydroxytetradecanoyl]-alpha-D-glucosamine + H2O = 2-N,3-O-bis[(3R)-3-hydroxytetradecanoyl]-alpha-D-glucosaminyl 1-phosphate + UMP + 2 H(+)</text>
        <dbReference type="Rhea" id="RHEA:25213"/>
        <dbReference type="ChEBI" id="CHEBI:15377"/>
        <dbReference type="ChEBI" id="CHEBI:15378"/>
        <dbReference type="ChEBI" id="CHEBI:57865"/>
        <dbReference type="ChEBI" id="CHEBI:57957"/>
        <dbReference type="ChEBI" id="CHEBI:78847"/>
        <dbReference type="EC" id="3.6.1.54"/>
    </reaction>
</comment>
<comment type="caution">
    <text evidence="12">The sequence shown here is derived from an EMBL/GenBank/DDBJ whole genome shotgun (WGS) entry which is preliminary data.</text>
</comment>
<evidence type="ECO:0000313" key="13">
    <source>
        <dbReference type="Proteomes" id="UP001168167"/>
    </source>
</evidence>
<accession>A0ABT7QJR9</accession>
<evidence type="ECO:0000256" key="8">
    <source>
        <dbReference type="ARBA" id="ARBA00023136"/>
    </source>
</evidence>
<evidence type="ECO:0000256" key="3">
    <source>
        <dbReference type="ARBA" id="ARBA00022519"/>
    </source>
</evidence>
<keyword evidence="1 10" id="KW-1003">Cell membrane</keyword>
<gene>
    <name evidence="10" type="primary">lpxH</name>
    <name evidence="12" type="ORF">NQX30_00940</name>
</gene>
<dbReference type="CDD" id="cd07398">
    <property type="entry name" value="MPP_YbbF-LpxH"/>
    <property type="match status" value="1"/>
</dbReference>
<keyword evidence="13" id="KW-1185">Reference proteome</keyword>
<feature type="binding site" evidence="10">
    <location>
        <position position="189"/>
    </location>
    <ligand>
        <name>Mn(2+)</name>
        <dbReference type="ChEBI" id="CHEBI:29035"/>
        <label>2</label>
    </ligand>
</feature>
<sequence length="236" mass="26466">MSLLPRRLAVADVHLSAVESARTTLFYEFLRHTASQADELYLLGDIFDVWLGDNDNSPLAINTVDELAALSASGVRICIQHGNRDFLLGARFCKAAGAQLLPDEYAIAGMLLMHGDTLCANAAYLRYRQLVHSTVFVAISNALPLTWRQWLAQAIRRQSQKRRQPATIDHSQATAAMQRHNCTTLVHGHTHTPELEKWTESERSFTRCCLPDWETAPGYADLRSDDIEIIHINSIN</sequence>
<keyword evidence="6 10" id="KW-0378">Hydrolase</keyword>
<organism evidence="12 13">
    <name type="scientific">Candidatus Doriopsillibacter californiensis</name>
    <dbReference type="NCBI Taxonomy" id="2970740"/>
    <lineage>
        <taxon>Bacteria</taxon>
        <taxon>Pseudomonadati</taxon>
        <taxon>Pseudomonadota</taxon>
        <taxon>Gammaproteobacteria</taxon>
        <taxon>Candidatus Tethybacterales</taxon>
        <taxon>Candidatus Persebacteraceae</taxon>
        <taxon>Candidatus Doriopsillibacter</taxon>
    </lineage>
</organism>
<dbReference type="InterPro" id="IPR004843">
    <property type="entry name" value="Calcineurin-like_PHP"/>
</dbReference>
<dbReference type="InterPro" id="IPR029052">
    <property type="entry name" value="Metallo-depent_PP-like"/>
</dbReference>
<comment type="function">
    <text evidence="10">Hydrolyzes the pyrophosphate bond of UDP-2,3-diacylglucosamine to yield 2,3-diacylglucosamine 1-phosphate (lipid X) and UMP by catalyzing the attack of water at the alpha-P atom. Involved in the biosynthesis of lipid A, a phosphorylated glycolipid that anchors the lipopolysaccharide to the outer membrane of the cell.</text>
</comment>
<evidence type="ECO:0000256" key="1">
    <source>
        <dbReference type="ARBA" id="ARBA00022475"/>
    </source>
</evidence>
<evidence type="ECO:0000256" key="9">
    <source>
        <dbReference type="ARBA" id="ARBA00023211"/>
    </source>
</evidence>
<evidence type="ECO:0000256" key="4">
    <source>
        <dbReference type="ARBA" id="ARBA00022556"/>
    </source>
</evidence>
<reference evidence="12" key="1">
    <citation type="submission" date="2022-08" db="EMBL/GenBank/DDBJ databases">
        <authorList>
            <person name="Dzunkova M."/>
            <person name="La Clair J."/>
            <person name="Tyml T."/>
            <person name="Doud D."/>
            <person name="Schulz F."/>
            <person name="Piquer S."/>
            <person name="Porcel Sanchis D."/>
            <person name="Osborn A."/>
            <person name="Robinson D."/>
            <person name="Louie K.B."/>
            <person name="Bowen B.P."/>
            <person name="Bowers R."/>
            <person name="Lee J."/>
            <person name="Arnau Llombart V."/>
            <person name="Diaz Villanueva W."/>
            <person name="Gosliner T."/>
            <person name="Northen T."/>
            <person name="Cheng J.-F."/>
            <person name="Burkart M.D."/>
            <person name="Woyke T."/>
        </authorList>
    </citation>
    <scope>NUCLEOTIDE SEQUENCE</scope>
    <source>
        <strain evidence="12">Df01</strain>
    </source>
</reference>
<keyword evidence="9 10" id="KW-0464">Manganese</keyword>
<evidence type="ECO:0000313" key="12">
    <source>
        <dbReference type="EMBL" id="MDM5146954.1"/>
    </source>
</evidence>
<dbReference type="PANTHER" id="PTHR34990:SF1">
    <property type="entry name" value="UDP-2,3-DIACYLGLUCOSAMINE HYDROLASE"/>
    <property type="match status" value="1"/>
</dbReference>
<evidence type="ECO:0000256" key="5">
    <source>
        <dbReference type="ARBA" id="ARBA00022723"/>
    </source>
</evidence>
<dbReference type="NCBIfam" id="NF003743">
    <property type="entry name" value="PRK05340.1"/>
    <property type="match status" value="1"/>
</dbReference>
<dbReference type="GO" id="GO:0016787">
    <property type="term" value="F:hydrolase activity"/>
    <property type="evidence" value="ECO:0007669"/>
    <property type="project" value="UniProtKB-KW"/>
</dbReference>
<keyword evidence="7 10" id="KW-0443">Lipid metabolism</keyword>
<comment type="caution">
    <text evidence="10">Lacks conserved residue(s) required for the propagation of feature annotation.</text>
</comment>
<feature type="binding site" evidence="10">
    <location>
        <position position="159"/>
    </location>
    <ligand>
        <name>substrate</name>
    </ligand>
</feature>
<dbReference type="EMBL" id="JANQAO010000001">
    <property type="protein sequence ID" value="MDM5146954.1"/>
    <property type="molecule type" value="Genomic_DNA"/>
</dbReference>
<reference evidence="12" key="2">
    <citation type="journal article" date="2023" name="Microbiome">
        <title>Synthase-selected sorting approach identifies a beta-lactone synthase in a nudibranch symbiotic bacterium.</title>
        <authorList>
            <person name="Dzunkova M."/>
            <person name="La Clair J.J."/>
            <person name="Tyml T."/>
            <person name="Doud D."/>
            <person name="Schulz F."/>
            <person name="Piquer-Esteban S."/>
            <person name="Porcel Sanchis D."/>
            <person name="Osborn A."/>
            <person name="Robinson D."/>
            <person name="Louie K.B."/>
            <person name="Bowen B.P."/>
            <person name="Bowers R.M."/>
            <person name="Lee J."/>
            <person name="Arnau V."/>
            <person name="Diaz-Villanueva W."/>
            <person name="Stepanauskas R."/>
            <person name="Gosliner T."/>
            <person name="Date S.V."/>
            <person name="Northen T.R."/>
            <person name="Cheng J.F."/>
            <person name="Burkart M.D."/>
            <person name="Woyke T."/>
        </authorList>
    </citation>
    <scope>NUCLEOTIDE SEQUENCE</scope>
    <source>
        <strain evidence="12">Df01</strain>
    </source>
</reference>
<dbReference type="HAMAP" id="MF_00575">
    <property type="entry name" value="LpxH"/>
    <property type="match status" value="1"/>
</dbReference>
<dbReference type="NCBIfam" id="TIGR01854">
    <property type="entry name" value="lipid_A_lpxH"/>
    <property type="match status" value="1"/>
</dbReference>
<dbReference type="Pfam" id="PF00149">
    <property type="entry name" value="Metallophos"/>
    <property type="match status" value="1"/>
</dbReference>
<dbReference type="Gene3D" id="3.60.21.10">
    <property type="match status" value="1"/>
</dbReference>
<dbReference type="InterPro" id="IPR010138">
    <property type="entry name" value="UDP-diacylglucosamine_Hdrlase"/>
</dbReference>
<feature type="binding site" evidence="10">
    <location>
        <position position="189"/>
    </location>
    <ligand>
        <name>substrate</name>
    </ligand>
</feature>
<dbReference type="InterPro" id="IPR043461">
    <property type="entry name" value="LpxH-like"/>
</dbReference>
<evidence type="ECO:0000256" key="10">
    <source>
        <dbReference type="HAMAP-Rule" id="MF_00575"/>
    </source>
</evidence>
<name>A0ABT7QJR9_9GAMM</name>
<keyword evidence="4 10" id="KW-0441">Lipid A biosynthesis</keyword>
<evidence type="ECO:0000256" key="7">
    <source>
        <dbReference type="ARBA" id="ARBA00023098"/>
    </source>
</evidence>
<feature type="binding site" evidence="10">
    <location>
        <position position="191"/>
    </location>
    <ligand>
        <name>Mn(2+)</name>
        <dbReference type="ChEBI" id="CHEBI:29035"/>
        <label>1</label>
    </ligand>
</feature>
<dbReference type="PANTHER" id="PTHR34990">
    <property type="entry name" value="UDP-2,3-DIACYLGLUCOSAMINE HYDROLASE-RELATED"/>
    <property type="match status" value="1"/>
</dbReference>
<feature type="binding site" evidence="10">
    <location>
        <position position="83"/>
    </location>
    <ligand>
        <name>Mn(2+)</name>
        <dbReference type="ChEBI" id="CHEBI:29035"/>
        <label>2</label>
    </ligand>
</feature>
<keyword evidence="8 10" id="KW-0472">Membrane</keyword>
<feature type="binding site" evidence="10">
    <location>
        <position position="45"/>
    </location>
    <ligand>
        <name>Mn(2+)</name>
        <dbReference type="ChEBI" id="CHEBI:29035"/>
        <label>2</label>
    </ligand>
</feature>
<comment type="similarity">
    <text evidence="10">Belongs to the LpxH family.</text>
</comment>
<evidence type="ECO:0000259" key="11">
    <source>
        <dbReference type="Pfam" id="PF00149"/>
    </source>
</evidence>
<feature type="binding site" evidence="10">
    <location>
        <begin position="83"/>
        <end position="84"/>
    </location>
    <ligand>
        <name>substrate</name>
    </ligand>
</feature>
<dbReference type="EC" id="3.6.1.54" evidence="10"/>
<dbReference type="SUPFAM" id="SSF56300">
    <property type="entry name" value="Metallo-dependent phosphatases"/>
    <property type="match status" value="1"/>
</dbReference>
<evidence type="ECO:0000256" key="2">
    <source>
        <dbReference type="ARBA" id="ARBA00022516"/>
    </source>
</evidence>
<feature type="binding site" evidence="10">
    <location>
        <position position="12"/>
    </location>
    <ligand>
        <name>Mn(2+)</name>
        <dbReference type="ChEBI" id="CHEBI:29035"/>
        <label>1</label>
    </ligand>
</feature>
<protein>
    <recommendedName>
        <fullName evidence="10">UDP-2,3-diacylglucosamine hydrolase</fullName>
        <ecNumber evidence="10">3.6.1.54</ecNumber>
    </recommendedName>
    <alternativeName>
        <fullName evidence="10">UDP-2,3-diacylglucosamine diphosphatase</fullName>
    </alternativeName>
</protein>